<keyword evidence="5" id="KW-0456">Lyase</keyword>
<dbReference type="GO" id="GO:0016052">
    <property type="term" value="P:carbohydrate catabolic process"/>
    <property type="evidence" value="ECO:0007669"/>
    <property type="project" value="TreeGrafter"/>
</dbReference>
<evidence type="ECO:0000256" key="3">
    <source>
        <dbReference type="ARBA" id="ARBA00022842"/>
    </source>
</evidence>
<evidence type="ECO:0000259" key="4">
    <source>
        <dbReference type="SMART" id="SM00922"/>
    </source>
</evidence>
<dbReference type="Gene3D" id="3.30.390.10">
    <property type="entry name" value="Enolase-like, N-terminal domain"/>
    <property type="match status" value="1"/>
</dbReference>
<dbReference type="InterPro" id="IPR013341">
    <property type="entry name" value="Mandelate_racemase_N_dom"/>
</dbReference>
<dbReference type="GO" id="GO:0008869">
    <property type="term" value="F:galactonate dehydratase activity"/>
    <property type="evidence" value="ECO:0007669"/>
    <property type="project" value="UniProtKB-EC"/>
</dbReference>
<name>A0A840C568_9HYPH</name>
<dbReference type="AlphaFoldDB" id="A0A840C568"/>
<dbReference type="InterPro" id="IPR029017">
    <property type="entry name" value="Enolase-like_N"/>
</dbReference>
<dbReference type="PANTHER" id="PTHR13794:SF58">
    <property type="entry name" value="MITOCHONDRIAL ENOLASE SUPERFAMILY MEMBER 1"/>
    <property type="match status" value="1"/>
</dbReference>
<dbReference type="InterPro" id="IPR013342">
    <property type="entry name" value="Mandelate_racemase_C"/>
</dbReference>
<reference evidence="5 6" key="1">
    <citation type="submission" date="2020-08" db="EMBL/GenBank/DDBJ databases">
        <title>Genomic Encyclopedia of Type Strains, Phase IV (KMG-IV): sequencing the most valuable type-strain genomes for metagenomic binning, comparative biology and taxonomic classification.</title>
        <authorList>
            <person name="Goeker M."/>
        </authorList>
    </citation>
    <scope>NUCLEOTIDE SEQUENCE [LARGE SCALE GENOMIC DNA]</scope>
    <source>
        <strain evidence="5 6">DSM 103737</strain>
    </source>
</reference>
<dbReference type="EMBL" id="JACIEN010000004">
    <property type="protein sequence ID" value="MBB4018599.1"/>
    <property type="molecule type" value="Genomic_DNA"/>
</dbReference>
<dbReference type="CDD" id="cd03316">
    <property type="entry name" value="MR_like"/>
    <property type="match status" value="1"/>
</dbReference>
<dbReference type="RefSeq" id="WP_019404307.1">
    <property type="nucleotide sequence ID" value="NZ_JACIEN010000004.1"/>
</dbReference>
<dbReference type="EC" id="4.2.1.6" evidence="5"/>
<proteinExistence type="predicted"/>
<dbReference type="SUPFAM" id="SSF51604">
    <property type="entry name" value="Enolase C-terminal domain-like"/>
    <property type="match status" value="1"/>
</dbReference>
<evidence type="ECO:0000313" key="5">
    <source>
        <dbReference type="EMBL" id="MBB4018599.1"/>
    </source>
</evidence>
<sequence>MPDTKRPAAGRIARVEAHPLRATLPTAQRTSQGDWATIEIVVVEVETDEGLVGFGECLGRRGAAAYARFIEGVLAPRILGEDALDRRRLWNAMRGALTGRVGGMLVEAVAGVDIALWDIAGKAAGMPVAKLLGGVGRGTVPAYASSINWFDDASVEAEVAAALDAGFHQIKVKTGRSVPASIDRIRLVRRLAGDAIGLSVDANWAYDLDDAVRVGRALEECGYDWFEEPLRPEDRAGYRLLRDKLDVRLAAGESDFTALDALPMLQDRSIGLIQPDVARAGGITETWRIAELAQSFNVAYAPHVGWSGAICVAASLQLAAAAENCLAFECMVYRNPLREALLMEQVGDPATMVDGALPVPAGPGLGITVDRAALAAHRITE</sequence>
<dbReference type="SFLD" id="SFLDS00001">
    <property type="entry name" value="Enolase"/>
    <property type="match status" value="1"/>
</dbReference>
<comment type="cofactor">
    <cofactor evidence="1">
        <name>Mg(2+)</name>
        <dbReference type="ChEBI" id="CHEBI:18420"/>
    </cofactor>
</comment>
<dbReference type="Proteomes" id="UP000577362">
    <property type="component" value="Unassembled WGS sequence"/>
</dbReference>
<gene>
    <name evidence="5" type="ORF">GGR16_003646</name>
</gene>
<evidence type="ECO:0000313" key="6">
    <source>
        <dbReference type="Proteomes" id="UP000577362"/>
    </source>
</evidence>
<feature type="domain" description="Mandelate racemase/muconate lactonizing enzyme C-terminal" evidence="4">
    <location>
        <begin position="152"/>
        <end position="248"/>
    </location>
</feature>
<keyword evidence="6" id="KW-1185">Reference proteome</keyword>
<comment type="caution">
    <text evidence="5">The sequence shown here is derived from an EMBL/GenBank/DDBJ whole genome shotgun (WGS) entry which is preliminary data.</text>
</comment>
<accession>A0A840C568</accession>
<keyword evidence="3" id="KW-0460">Magnesium</keyword>
<dbReference type="SFLD" id="SFLDG00179">
    <property type="entry name" value="mandelate_racemase"/>
    <property type="match status" value="1"/>
</dbReference>
<dbReference type="GO" id="GO:0000287">
    <property type="term" value="F:magnesium ion binding"/>
    <property type="evidence" value="ECO:0007669"/>
    <property type="project" value="UniProtKB-ARBA"/>
</dbReference>
<dbReference type="SUPFAM" id="SSF54826">
    <property type="entry name" value="Enolase N-terminal domain-like"/>
    <property type="match status" value="1"/>
</dbReference>
<dbReference type="InterPro" id="IPR029065">
    <property type="entry name" value="Enolase_C-like"/>
</dbReference>
<dbReference type="InterPro" id="IPR036849">
    <property type="entry name" value="Enolase-like_C_sf"/>
</dbReference>
<dbReference type="PANTHER" id="PTHR13794">
    <property type="entry name" value="ENOLASE SUPERFAMILY, MANDELATE RACEMASE"/>
    <property type="match status" value="1"/>
</dbReference>
<dbReference type="Pfam" id="PF13378">
    <property type="entry name" value="MR_MLE_C"/>
    <property type="match status" value="1"/>
</dbReference>
<dbReference type="Pfam" id="PF02746">
    <property type="entry name" value="MR_MLE_N"/>
    <property type="match status" value="1"/>
</dbReference>
<keyword evidence="2" id="KW-0479">Metal-binding</keyword>
<dbReference type="SMART" id="SM00922">
    <property type="entry name" value="MR_MLE"/>
    <property type="match status" value="1"/>
</dbReference>
<dbReference type="Gene3D" id="3.20.20.120">
    <property type="entry name" value="Enolase-like C-terminal domain"/>
    <property type="match status" value="1"/>
</dbReference>
<dbReference type="InterPro" id="IPR018110">
    <property type="entry name" value="Mandel_Rmase/mucon_lact_enz_CS"/>
</dbReference>
<evidence type="ECO:0000256" key="1">
    <source>
        <dbReference type="ARBA" id="ARBA00001946"/>
    </source>
</evidence>
<dbReference type="InterPro" id="IPR046945">
    <property type="entry name" value="RHMD-like"/>
</dbReference>
<protein>
    <submittedName>
        <fullName evidence="5">Galactonate dehydratase</fullName>
        <ecNumber evidence="5">4.2.1.6</ecNumber>
    </submittedName>
</protein>
<organism evidence="5 6">
    <name type="scientific">Chelatococcus caeni</name>
    <dbReference type="NCBI Taxonomy" id="1348468"/>
    <lineage>
        <taxon>Bacteria</taxon>
        <taxon>Pseudomonadati</taxon>
        <taxon>Pseudomonadota</taxon>
        <taxon>Alphaproteobacteria</taxon>
        <taxon>Hyphomicrobiales</taxon>
        <taxon>Chelatococcaceae</taxon>
        <taxon>Chelatococcus</taxon>
    </lineage>
</organism>
<evidence type="ECO:0000256" key="2">
    <source>
        <dbReference type="ARBA" id="ARBA00022723"/>
    </source>
</evidence>
<dbReference type="GO" id="GO:0009063">
    <property type="term" value="P:amino acid catabolic process"/>
    <property type="evidence" value="ECO:0007669"/>
    <property type="project" value="InterPro"/>
</dbReference>
<dbReference type="PROSITE" id="PS00908">
    <property type="entry name" value="MR_MLE_1"/>
    <property type="match status" value="1"/>
</dbReference>